<keyword evidence="2" id="KW-1185">Reference proteome</keyword>
<reference evidence="1" key="1">
    <citation type="submission" date="2018-02" db="EMBL/GenBank/DDBJ databases">
        <title>The genomes of Aspergillus section Nigri reveals drivers in fungal speciation.</title>
        <authorList>
            <consortium name="DOE Joint Genome Institute"/>
            <person name="Vesth T.C."/>
            <person name="Nybo J."/>
            <person name="Theobald S."/>
            <person name="Brandl J."/>
            <person name="Frisvad J.C."/>
            <person name="Nielsen K.F."/>
            <person name="Lyhne E.K."/>
            <person name="Kogle M.E."/>
            <person name="Kuo A."/>
            <person name="Riley R."/>
            <person name="Clum A."/>
            <person name="Nolan M."/>
            <person name="Lipzen A."/>
            <person name="Salamov A."/>
            <person name="Henrissat B."/>
            <person name="Wiebenga A."/>
            <person name="De vries R.P."/>
            <person name="Grigoriev I.V."/>
            <person name="Mortensen U.H."/>
            <person name="Andersen M.R."/>
            <person name="Baker S.E."/>
        </authorList>
    </citation>
    <scope>NUCLEOTIDE SEQUENCE</scope>
    <source>
        <strain evidence="1">CBS 115574</strain>
    </source>
</reference>
<evidence type="ECO:0000313" key="1">
    <source>
        <dbReference type="EMBL" id="RAK94168.1"/>
    </source>
</evidence>
<dbReference type="Proteomes" id="UP000249748">
    <property type="component" value="Unassembled WGS sequence"/>
</dbReference>
<organism evidence="1 2">
    <name type="scientific">Aspergillus costaricaensis CBS 115574</name>
    <dbReference type="NCBI Taxonomy" id="1448317"/>
    <lineage>
        <taxon>Eukaryota</taxon>
        <taxon>Fungi</taxon>
        <taxon>Dikarya</taxon>
        <taxon>Ascomycota</taxon>
        <taxon>Pezizomycotina</taxon>
        <taxon>Eurotiomycetes</taxon>
        <taxon>Eurotiomycetidae</taxon>
        <taxon>Eurotiales</taxon>
        <taxon>Aspergillaceae</taxon>
        <taxon>Aspergillus</taxon>
        <taxon>Aspergillus subgen. Circumdati</taxon>
    </lineage>
</organism>
<gene>
    <name evidence="1" type="ORF">BO79DRAFT_212423</name>
</gene>
<evidence type="ECO:0000313" key="2">
    <source>
        <dbReference type="Proteomes" id="UP000249748"/>
    </source>
</evidence>
<sequence length="131" mass="14313">MLMLCLLYGWLAGWLARLVWVGCTGSTYWWMGGLQLDNGKEGLEGWWDDPSKQLSRIASGGFSPATRCFFREICLSVAKNRLGVRAGFGGAACCDLYSMDGISRSIEAVILLAIQSHQSSKGVSDRNGNDK</sequence>
<accession>A0ACD1IWG6</accession>
<protein>
    <submittedName>
        <fullName evidence="1">Uncharacterized protein</fullName>
    </submittedName>
</protein>
<dbReference type="EMBL" id="KZ824535">
    <property type="protein sequence ID" value="RAK94168.1"/>
    <property type="molecule type" value="Genomic_DNA"/>
</dbReference>
<proteinExistence type="predicted"/>
<name>A0ACD1IWG6_9EURO</name>